<keyword evidence="4 10" id="KW-0328">Glycosyltransferase</keyword>
<dbReference type="InterPro" id="IPR005599">
    <property type="entry name" value="GPI_mannosylTrfase"/>
</dbReference>
<dbReference type="PaxDb" id="55529-EKX32030"/>
<feature type="transmembrane region" description="Helical" evidence="10">
    <location>
        <begin position="85"/>
        <end position="106"/>
    </location>
</feature>
<dbReference type="PANTHER" id="PTHR22760:SF2">
    <property type="entry name" value="ALPHA-1,2-MANNOSYLTRANSFERASE ALG9"/>
    <property type="match status" value="1"/>
</dbReference>
<comment type="pathway">
    <text evidence="2">Protein modification; protein glycosylation.</text>
</comment>
<evidence type="ECO:0000313" key="14">
    <source>
        <dbReference type="Proteomes" id="UP000011087"/>
    </source>
</evidence>
<evidence type="ECO:0000256" key="9">
    <source>
        <dbReference type="ARBA" id="ARBA00023136"/>
    </source>
</evidence>
<evidence type="ECO:0000313" key="12">
    <source>
        <dbReference type="EMBL" id="EKX32030.1"/>
    </source>
</evidence>
<gene>
    <name evidence="12" type="ORF">GUITHDRAFT_166774</name>
</gene>
<dbReference type="HOGENOM" id="CLU_638506_0_0_1"/>
<proteinExistence type="inferred from homology"/>
<feature type="transmembrane region" description="Helical" evidence="10">
    <location>
        <begin position="245"/>
        <end position="267"/>
    </location>
</feature>
<keyword evidence="8 10" id="KW-1133">Transmembrane helix</keyword>
<dbReference type="OrthoDB" id="497541at2759"/>
<feature type="transmembrane region" description="Helical" evidence="10">
    <location>
        <begin position="215"/>
        <end position="239"/>
    </location>
</feature>
<reference evidence="14" key="2">
    <citation type="submission" date="2012-11" db="EMBL/GenBank/DDBJ databases">
        <authorList>
            <person name="Kuo A."/>
            <person name="Curtis B.A."/>
            <person name="Tanifuji G."/>
            <person name="Burki F."/>
            <person name="Gruber A."/>
            <person name="Irimia M."/>
            <person name="Maruyama S."/>
            <person name="Arias M.C."/>
            <person name="Ball S.G."/>
            <person name="Gile G.H."/>
            <person name="Hirakawa Y."/>
            <person name="Hopkins J.F."/>
            <person name="Rensing S.A."/>
            <person name="Schmutz J."/>
            <person name="Symeonidi A."/>
            <person name="Elias M."/>
            <person name="Eveleigh R.J."/>
            <person name="Herman E.K."/>
            <person name="Klute M.J."/>
            <person name="Nakayama T."/>
            <person name="Obornik M."/>
            <person name="Reyes-Prieto A."/>
            <person name="Armbrust E.V."/>
            <person name="Aves S.J."/>
            <person name="Beiko R.G."/>
            <person name="Coutinho P."/>
            <person name="Dacks J.B."/>
            <person name="Durnford D.G."/>
            <person name="Fast N.M."/>
            <person name="Green B.R."/>
            <person name="Grisdale C."/>
            <person name="Hempe F."/>
            <person name="Henrissat B."/>
            <person name="Hoppner M.P."/>
            <person name="Ishida K.-I."/>
            <person name="Kim E."/>
            <person name="Koreny L."/>
            <person name="Kroth P.G."/>
            <person name="Liu Y."/>
            <person name="Malik S.-B."/>
            <person name="Maier U.G."/>
            <person name="McRose D."/>
            <person name="Mock T."/>
            <person name="Neilson J.A."/>
            <person name="Onodera N.T."/>
            <person name="Poole A.M."/>
            <person name="Pritham E.J."/>
            <person name="Richards T.A."/>
            <person name="Rocap G."/>
            <person name="Roy S.W."/>
            <person name="Sarai C."/>
            <person name="Schaack S."/>
            <person name="Shirato S."/>
            <person name="Slamovits C.H."/>
            <person name="Spencer D.F."/>
            <person name="Suzuki S."/>
            <person name="Worden A.Z."/>
            <person name="Zauner S."/>
            <person name="Barry K."/>
            <person name="Bell C."/>
            <person name="Bharti A.K."/>
            <person name="Crow J.A."/>
            <person name="Grimwood J."/>
            <person name="Kramer R."/>
            <person name="Lindquist E."/>
            <person name="Lucas S."/>
            <person name="Salamov A."/>
            <person name="McFadden G.I."/>
            <person name="Lane C.E."/>
            <person name="Keeling P.J."/>
            <person name="Gray M.W."/>
            <person name="Grigoriev I.V."/>
            <person name="Archibald J.M."/>
        </authorList>
    </citation>
    <scope>NUCLEOTIDE SEQUENCE</scope>
    <source>
        <strain evidence="14">CCMP2712</strain>
    </source>
</reference>
<evidence type="ECO:0000256" key="1">
    <source>
        <dbReference type="ARBA" id="ARBA00004477"/>
    </source>
</evidence>
<evidence type="ECO:0000256" key="8">
    <source>
        <dbReference type="ARBA" id="ARBA00022989"/>
    </source>
</evidence>
<dbReference type="GeneID" id="17288760"/>
<evidence type="ECO:0000256" key="2">
    <source>
        <dbReference type="ARBA" id="ARBA00004922"/>
    </source>
</evidence>
<keyword evidence="7 10" id="KW-0256">Endoplasmic reticulum</keyword>
<evidence type="ECO:0000256" key="3">
    <source>
        <dbReference type="ARBA" id="ARBA00007063"/>
    </source>
</evidence>
<evidence type="ECO:0000256" key="4">
    <source>
        <dbReference type="ARBA" id="ARBA00022676"/>
    </source>
</evidence>
<dbReference type="eggNOG" id="KOG2515">
    <property type="taxonomic scope" value="Eukaryota"/>
</dbReference>
<feature type="region of interest" description="Disordered" evidence="11">
    <location>
        <begin position="1"/>
        <end position="22"/>
    </location>
</feature>
<dbReference type="PANTHER" id="PTHR22760">
    <property type="entry name" value="GLYCOSYLTRANSFERASE"/>
    <property type="match status" value="1"/>
</dbReference>
<evidence type="ECO:0000256" key="7">
    <source>
        <dbReference type="ARBA" id="ARBA00022824"/>
    </source>
</evidence>
<evidence type="ECO:0000256" key="5">
    <source>
        <dbReference type="ARBA" id="ARBA00022679"/>
    </source>
</evidence>
<dbReference type="UniPathway" id="UPA00378"/>
<feature type="transmembrane region" description="Helical" evidence="10">
    <location>
        <begin position="151"/>
        <end position="170"/>
    </location>
</feature>
<dbReference type="STRING" id="905079.L1I846"/>
<name>L1I846_GUITC</name>
<dbReference type="KEGG" id="gtt:GUITHDRAFT_166774"/>
<evidence type="ECO:0000256" key="11">
    <source>
        <dbReference type="SAM" id="MobiDB-lite"/>
    </source>
</evidence>
<evidence type="ECO:0000256" key="6">
    <source>
        <dbReference type="ARBA" id="ARBA00022692"/>
    </source>
</evidence>
<dbReference type="RefSeq" id="XP_005819010.1">
    <property type="nucleotide sequence ID" value="XM_005818953.1"/>
</dbReference>
<dbReference type="Proteomes" id="UP000011087">
    <property type="component" value="Unassembled WGS sequence"/>
</dbReference>
<dbReference type="GO" id="GO:0006487">
    <property type="term" value="P:protein N-linked glycosylation"/>
    <property type="evidence" value="ECO:0007669"/>
    <property type="project" value="TreeGrafter"/>
</dbReference>
<comment type="subcellular location">
    <subcellularLocation>
        <location evidence="1 10">Endoplasmic reticulum membrane</location>
        <topology evidence="1 10">Multi-pass membrane protein</topology>
    </subcellularLocation>
</comment>
<evidence type="ECO:0000256" key="10">
    <source>
        <dbReference type="RuleBase" id="RU363075"/>
    </source>
</evidence>
<protein>
    <recommendedName>
        <fullName evidence="10">Mannosyltransferase</fullName>
        <ecNumber evidence="10">2.4.1.-</ecNumber>
    </recommendedName>
</protein>
<dbReference type="GO" id="GO:0005789">
    <property type="term" value="C:endoplasmic reticulum membrane"/>
    <property type="evidence" value="ECO:0007669"/>
    <property type="project" value="UniProtKB-SubCell"/>
</dbReference>
<dbReference type="EMBL" id="JH993217">
    <property type="protein sequence ID" value="EKX32030.1"/>
    <property type="molecule type" value="Genomic_DNA"/>
</dbReference>
<feature type="transmembrane region" description="Helical" evidence="10">
    <location>
        <begin position="118"/>
        <end position="139"/>
    </location>
</feature>
<accession>L1I846</accession>
<dbReference type="Pfam" id="PF03901">
    <property type="entry name" value="Glyco_transf_22"/>
    <property type="match status" value="1"/>
</dbReference>
<evidence type="ECO:0000313" key="13">
    <source>
        <dbReference type="EnsemblProtists" id="EKX32030"/>
    </source>
</evidence>
<organism evidence="12">
    <name type="scientific">Guillardia theta (strain CCMP2712)</name>
    <name type="common">Cryptophyte</name>
    <dbReference type="NCBI Taxonomy" id="905079"/>
    <lineage>
        <taxon>Eukaryota</taxon>
        <taxon>Cryptophyceae</taxon>
        <taxon>Pyrenomonadales</taxon>
        <taxon>Geminigeraceae</taxon>
        <taxon>Guillardia</taxon>
    </lineage>
</organism>
<dbReference type="EnsemblProtists" id="EKX32030">
    <property type="protein sequence ID" value="EKX32030"/>
    <property type="gene ID" value="GUITHDRAFT_166774"/>
</dbReference>
<keyword evidence="5" id="KW-0808">Transferase</keyword>
<sequence>MRRKAKTVSHENKEEPAGQSQPQAAPISGLLVFTVMFSCRLLGALNVPILDCDEVFNYWEPLHFSLFGRGSRTWEYSPRFALRSYFYIFLHAALVMAAEPFLHLLSPFLSKHLMRKKLLFYALRATLACLSSVCDTKLFLSVRRLHHPNTFSSVTVMLFLSCSTGLVFASSALLPSSFAMCLISLASSSLADLVNREALHSESSLRDRTILCMAIAALAGWPFVALLALPMAILLLHFFTFNELILSSIKASLIVLTPMLLIEYLMYGKFVLPSLQIVLYNVLGVGGDSTLYGTEESGAQGGEVASVEVPPSLTSRPLKLCVGKEWYRFPSHFFVEGNWTSVRFIRSKFDGQLPGLFSESSGSWWGRVEAARREDETFNSRNVQDTSRLERSEDCALLVDMVAAHQQEEHYEVGRVEPALGSPREGGGVE</sequence>
<comment type="similarity">
    <text evidence="3 10">Belongs to the glycosyltransferase 22 family.</text>
</comment>
<dbReference type="OMA" id="WENEGDS"/>
<keyword evidence="14" id="KW-1185">Reference proteome</keyword>
<dbReference type="AlphaFoldDB" id="L1I846"/>
<reference evidence="12 14" key="1">
    <citation type="journal article" date="2012" name="Nature">
        <title>Algal genomes reveal evolutionary mosaicism and the fate of nucleomorphs.</title>
        <authorList>
            <consortium name="DOE Joint Genome Institute"/>
            <person name="Curtis B.A."/>
            <person name="Tanifuji G."/>
            <person name="Burki F."/>
            <person name="Gruber A."/>
            <person name="Irimia M."/>
            <person name="Maruyama S."/>
            <person name="Arias M.C."/>
            <person name="Ball S.G."/>
            <person name="Gile G.H."/>
            <person name="Hirakawa Y."/>
            <person name="Hopkins J.F."/>
            <person name="Kuo A."/>
            <person name="Rensing S.A."/>
            <person name="Schmutz J."/>
            <person name="Symeonidi A."/>
            <person name="Elias M."/>
            <person name="Eveleigh R.J."/>
            <person name="Herman E.K."/>
            <person name="Klute M.J."/>
            <person name="Nakayama T."/>
            <person name="Obornik M."/>
            <person name="Reyes-Prieto A."/>
            <person name="Armbrust E.V."/>
            <person name="Aves S.J."/>
            <person name="Beiko R.G."/>
            <person name="Coutinho P."/>
            <person name="Dacks J.B."/>
            <person name="Durnford D.G."/>
            <person name="Fast N.M."/>
            <person name="Green B.R."/>
            <person name="Grisdale C.J."/>
            <person name="Hempel F."/>
            <person name="Henrissat B."/>
            <person name="Hoppner M.P."/>
            <person name="Ishida K."/>
            <person name="Kim E."/>
            <person name="Koreny L."/>
            <person name="Kroth P.G."/>
            <person name="Liu Y."/>
            <person name="Malik S.B."/>
            <person name="Maier U.G."/>
            <person name="McRose D."/>
            <person name="Mock T."/>
            <person name="Neilson J.A."/>
            <person name="Onodera N.T."/>
            <person name="Poole A.M."/>
            <person name="Pritham E.J."/>
            <person name="Richards T.A."/>
            <person name="Rocap G."/>
            <person name="Roy S.W."/>
            <person name="Sarai C."/>
            <person name="Schaack S."/>
            <person name="Shirato S."/>
            <person name="Slamovits C.H."/>
            <person name="Spencer D.F."/>
            <person name="Suzuki S."/>
            <person name="Worden A.Z."/>
            <person name="Zauner S."/>
            <person name="Barry K."/>
            <person name="Bell C."/>
            <person name="Bharti A.K."/>
            <person name="Crow J.A."/>
            <person name="Grimwood J."/>
            <person name="Kramer R."/>
            <person name="Lindquist E."/>
            <person name="Lucas S."/>
            <person name="Salamov A."/>
            <person name="McFadden G.I."/>
            <person name="Lane C.E."/>
            <person name="Keeling P.J."/>
            <person name="Gray M.W."/>
            <person name="Grigoriev I.V."/>
            <person name="Archibald J.M."/>
        </authorList>
    </citation>
    <scope>NUCLEOTIDE SEQUENCE</scope>
    <source>
        <strain evidence="12 14">CCMP2712</strain>
    </source>
</reference>
<dbReference type="GO" id="GO:0000026">
    <property type="term" value="F:alpha-1,2-mannosyltransferase activity"/>
    <property type="evidence" value="ECO:0007669"/>
    <property type="project" value="TreeGrafter"/>
</dbReference>
<reference evidence="13" key="3">
    <citation type="submission" date="2016-03" db="UniProtKB">
        <authorList>
            <consortium name="EnsemblProtists"/>
        </authorList>
    </citation>
    <scope>IDENTIFICATION</scope>
</reference>
<keyword evidence="9 10" id="KW-0472">Membrane</keyword>
<dbReference type="EC" id="2.4.1.-" evidence="10"/>
<keyword evidence="6 10" id="KW-0812">Transmembrane</keyword>